<proteinExistence type="predicted"/>
<feature type="compositionally biased region" description="Acidic residues" evidence="3">
    <location>
        <begin position="975"/>
        <end position="986"/>
    </location>
</feature>
<feature type="compositionally biased region" description="Low complexity" evidence="3">
    <location>
        <begin position="192"/>
        <end position="217"/>
    </location>
</feature>
<feature type="region of interest" description="Disordered" evidence="3">
    <location>
        <begin position="902"/>
        <end position="1043"/>
    </location>
</feature>
<feature type="region of interest" description="Disordered" evidence="3">
    <location>
        <begin position="188"/>
        <end position="223"/>
    </location>
</feature>
<feature type="region of interest" description="Disordered" evidence="3">
    <location>
        <begin position="1420"/>
        <end position="1475"/>
    </location>
</feature>
<dbReference type="Pfam" id="PF00588">
    <property type="entry name" value="SpoU_methylase"/>
    <property type="match status" value="1"/>
</dbReference>
<feature type="compositionally biased region" description="Acidic residues" evidence="3">
    <location>
        <begin position="996"/>
        <end position="1016"/>
    </location>
</feature>
<sequence>MSVGAGVGWSRQDGTVVAINRSTVRARNSLAQWRADTSAFLAAVRTLLSTFSVATLIPTLKPRYMLALLGAVRKHVPCPAHLLPAPGTACDPAEWMPPFDEVALTMATVPRRMVVGPKGWGPLWREMSALWTVDLAAQFVTSVRAVLSRRHAVHHHVSPMAVTGSTAAWADWLQSQCARFVRAELNPPVASGPAPRQPTAAAAPAAGAPRANSAAQPPLDTTAPLRRTGHLVTVLVPLVGMSAQWLFGEGTQAMTRRSRYHAVLGELFGTLAGMHRRAAIDPTTADLCVAALRSLLELTGAPAPDMRDRASPLRPAATGACPRPLDTQQPALASAARLAAIEPSRVQTKLVESAHAPDSAQQGTVPAEADPLAAAYGARLGAALEGLRDYVAEQLAAGGLEGLLGYLDHDHTQCVSFSRLGLHGKALLSLSRWVERLAGSTKAIPAALTHLIPSRLHPVPTPSPFPTSPRTPSRPHPVPTYLTPSRPTSPRPDLTPSRPRHHTFFCALLPVGMAQVLRMEGVLQAWQLRRLAGEEYRQLVGLGRLFMGPGKVLPSSQPHSLLVGSLRALRLLPGVASGLGARLPAALAAMLDTQGTQLKQEGGLQAAVPLVLRSLMQFVASLLRDRQTNITGLDEGGERSAPPGVGSAWGWVRLGLGPPGVGYAPGVESARIESAGVGSGVGSAWVWRSLLGVSMTSSFQMEYMLWEALETITRELAAAKFATAELFNIIQTAAADAFDHASLHLAQRLAASLANVAHCLALVPDPATRREWVGSAVRGAYSAIEQARPNDLVATAAILIGLAFDDSLLVGCPELSLSVAAAERLRSGLEPLSQQASEEDQEPVLVEVFGRLALLGAKTHQVIPLLLERVLPKLLAHPALLPPYVPALRFLASWGPDPLPQHLAPEAVPAPQVPNEAANASTRRAERTPGIYAHGTLASEQPGRFSGAQAGKKQGRPGHPASLLVRPGQARPTGEDEDGEVPDADEATPAPGAAAEGDEGEGEGEGEEIEAEDEPDPSAGPSPAPRAGGMEAGEDAPDKAPTPTSLEARAEALFAGTDALGSKPHPDASYRLLWNTEYLVAAMDDPRLYEDYVARHRLLLFLTRLSPAVPAAHHAAGVLLTALLEQATSAEQTDLVFYVPNSDIHRGKTLLMQAICCLAPHLRDPATAALVRPHAHKLLFQSNLVTVRQYVELIIACYLLALPHEAASLLLPILSDYATRAQAVSSVMHLGTVLLHHMPLVGALPGPAPHPGDPATYEELRLALVKGVLPWICSQVNPIRTYALVLLSTFDMFHDRARSLGLLRGRMDERVPTPAGPTPPAPMPEVPTVAPENMTLGMQCRQIQGILAPFLSFLRTNTECLRAQVKYECRVPPDPFLTCASVDVLAAALDENVMGRIKHGCRDSKTFLWLPELADGAPCPPPHPLAVAAAAREAEERQQQQQQQEQEEKEKEQAEEAAAAGQPPVADQEGTMTSADTARAAAMCFQRKPTPAAHAMTNETTGLKSLEKKGRQSMIVVATFVEKLPNLGGLARTCEVFGAEALVVADKSVASNPIFKTISVTADKWVPMVESQRARARRPQPEIHLLVLYPGRTKNFSAFPHTDSGGVRVTAATHFDLRAAHPQVPESGLVKYLRERKQEGYTILGLEQTASSTHLHHYDFPEKVVFLLGKEREGIPVEYLQIVDRCIEIPQFGLIRSLNVHVSCSILIWEYTRQQLNRQPAAIADS</sequence>
<evidence type="ECO:0000313" key="6">
    <source>
        <dbReference type="Proteomes" id="UP001141327"/>
    </source>
</evidence>
<dbReference type="Proteomes" id="UP001141327">
    <property type="component" value="Unassembled WGS sequence"/>
</dbReference>
<feature type="region of interest" description="Disordered" evidence="3">
    <location>
        <begin position="303"/>
        <end position="323"/>
    </location>
</feature>
<keyword evidence="1" id="KW-0489">Methyltransferase</keyword>
<dbReference type="InterPro" id="IPR029026">
    <property type="entry name" value="tRNA_m1G_MTases_N"/>
</dbReference>
<keyword evidence="2" id="KW-0808">Transferase</keyword>
<organism evidence="5 6">
    <name type="scientific">Paratrimastix pyriformis</name>
    <dbReference type="NCBI Taxonomy" id="342808"/>
    <lineage>
        <taxon>Eukaryota</taxon>
        <taxon>Metamonada</taxon>
        <taxon>Preaxostyla</taxon>
        <taxon>Paratrimastigidae</taxon>
        <taxon>Paratrimastix</taxon>
    </lineage>
</organism>
<keyword evidence="6" id="KW-1185">Reference proteome</keyword>
<name>A0ABQ8UJA2_9EUKA</name>
<dbReference type="InterPro" id="IPR001537">
    <property type="entry name" value="SpoU_MeTrfase"/>
</dbReference>
<comment type="caution">
    <text evidence="5">The sequence shown here is derived from an EMBL/GenBank/DDBJ whole genome shotgun (WGS) entry which is preliminary data.</text>
</comment>
<evidence type="ECO:0000313" key="5">
    <source>
        <dbReference type="EMBL" id="KAJ4458888.1"/>
    </source>
</evidence>
<evidence type="ECO:0000256" key="3">
    <source>
        <dbReference type="SAM" id="MobiDB-lite"/>
    </source>
</evidence>
<feature type="compositionally biased region" description="Pro residues" evidence="3">
    <location>
        <begin position="459"/>
        <end position="478"/>
    </location>
</feature>
<reference evidence="5" key="1">
    <citation type="journal article" date="2022" name="bioRxiv">
        <title>Genomics of Preaxostyla Flagellates Illuminates Evolutionary Transitions and the Path Towards Mitochondrial Loss.</title>
        <authorList>
            <person name="Novak L.V.F."/>
            <person name="Treitli S.C."/>
            <person name="Pyrih J."/>
            <person name="Halakuc P."/>
            <person name="Pipaliya S.V."/>
            <person name="Vacek V."/>
            <person name="Brzon O."/>
            <person name="Soukal P."/>
            <person name="Eme L."/>
            <person name="Dacks J.B."/>
            <person name="Karnkowska A."/>
            <person name="Elias M."/>
            <person name="Hampl V."/>
        </authorList>
    </citation>
    <scope>NUCLEOTIDE SEQUENCE</scope>
    <source>
        <strain evidence="5">RCP-MX</strain>
    </source>
</reference>
<evidence type="ECO:0000259" key="4">
    <source>
        <dbReference type="Pfam" id="PF00588"/>
    </source>
</evidence>
<evidence type="ECO:0000256" key="1">
    <source>
        <dbReference type="ARBA" id="ARBA00022603"/>
    </source>
</evidence>
<evidence type="ECO:0000256" key="2">
    <source>
        <dbReference type="ARBA" id="ARBA00022679"/>
    </source>
</evidence>
<feature type="domain" description="tRNA/rRNA methyltransferase SpoU type" evidence="4">
    <location>
        <begin position="1628"/>
        <end position="1708"/>
    </location>
</feature>
<protein>
    <submittedName>
        <fullName evidence="5">TAR RNA loop binding protein</fullName>
    </submittedName>
</protein>
<dbReference type="EMBL" id="JAPMOS010000025">
    <property type="protein sequence ID" value="KAJ4458888.1"/>
    <property type="molecule type" value="Genomic_DNA"/>
</dbReference>
<dbReference type="InterPro" id="IPR044748">
    <property type="entry name" value="Trm3/TARBP1_C"/>
</dbReference>
<dbReference type="SUPFAM" id="SSF75217">
    <property type="entry name" value="alpha/beta knot"/>
    <property type="match status" value="2"/>
</dbReference>
<dbReference type="Gene3D" id="3.40.1280.10">
    <property type="match status" value="1"/>
</dbReference>
<dbReference type="InterPro" id="IPR045330">
    <property type="entry name" value="TRM3/TARBP1"/>
</dbReference>
<accession>A0ABQ8UJA2</accession>
<dbReference type="PANTHER" id="PTHR12029">
    <property type="entry name" value="RNA METHYLTRANSFERASE"/>
    <property type="match status" value="1"/>
</dbReference>
<dbReference type="CDD" id="cd18091">
    <property type="entry name" value="SpoU-like_TRM3-like"/>
    <property type="match status" value="1"/>
</dbReference>
<feature type="region of interest" description="Disordered" evidence="3">
    <location>
        <begin position="455"/>
        <end position="498"/>
    </location>
</feature>
<dbReference type="PANTHER" id="PTHR12029:SF11">
    <property type="entry name" value="METHYLTRANSFERASE TARBP1-RELATED"/>
    <property type="match status" value="1"/>
</dbReference>
<gene>
    <name evidence="5" type="ORF">PAPYR_5422</name>
</gene>
<dbReference type="InterPro" id="IPR029028">
    <property type="entry name" value="Alpha/beta_knot_MTases"/>
</dbReference>